<comment type="caution">
    <text evidence="2">The sequence shown here is derived from an EMBL/GenBank/DDBJ whole genome shotgun (WGS) entry which is preliminary data.</text>
</comment>
<dbReference type="RefSeq" id="WP_186918575.1">
    <property type="nucleotide sequence ID" value="NZ_JACOPQ010000002.1"/>
</dbReference>
<dbReference type="AlphaFoldDB" id="A0A8J6JB59"/>
<name>A0A8J6JB59_9FIRM</name>
<keyword evidence="1" id="KW-0732">Signal</keyword>
<evidence type="ECO:0000313" key="2">
    <source>
        <dbReference type="EMBL" id="MBC5736211.1"/>
    </source>
</evidence>
<feature type="signal peptide" evidence="1">
    <location>
        <begin position="1"/>
        <end position="26"/>
    </location>
</feature>
<reference evidence="2" key="1">
    <citation type="submission" date="2020-08" db="EMBL/GenBank/DDBJ databases">
        <title>Genome public.</title>
        <authorList>
            <person name="Liu C."/>
            <person name="Sun Q."/>
        </authorList>
    </citation>
    <scope>NUCLEOTIDE SEQUENCE</scope>
    <source>
        <strain evidence="2">NSJ-52</strain>
    </source>
</reference>
<gene>
    <name evidence="2" type="ORF">H8S62_04190</name>
</gene>
<protein>
    <submittedName>
        <fullName evidence="2">Uncharacterized protein</fullName>
    </submittedName>
</protein>
<dbReference type="EMBL" id="JACOPQ010000002">
    <property type="protein sequence ID" value="MBC5736211.1"/>
    <property type="molecule type" value="Genomic_DNA"/>
</dbReference>
<accession>A0A8J6JB59</accession>
<proteinExistence type="predicted"/>
<sequence>MIRTKQITVVCASVALLCILCVQAFAARSASPNYATNSHEDMSLYYYGYVQCRPSYNDDGAHAQAGYIRYWRYDLLGNVVNDTGRLYTPYGTDQTDSRLLTKSHTYTDSIIPNPHKTQFRYGFIWQPHRDKSIPWPLPYSIGNVTK</sequence>
<organism evidence="2 3">
    <name type="scientific">Lawsonibacter faecis</name>
    <dbReference type="NCBI Taxonomy" id="2763052"/>
    <lineage>
        <taxon>Bacteria</taxon>
        <taxon>Bacillati</taxon>
        <taxon>Bacillota</taxon>
        <taxon>Clostridia</taxon>
        <taxon>Eubacteriales</taxon>
        <taxon>Oscillospiraceae</taxon>
        <taxon>Lawsonibacter</taxon>
    </lineage>
</organism>
<dbReference type="Proteomes" id="UP000607645">
    <property type="component" value="Unassembled WGS sequence"/>
</dbReference>
<keyword evidence="3" id="KW-1185">Reference proteome</keyword>
<evidence type="ECO:0000313" key="3">
    <source>
        <dbReference type="Proteomes" id="UP000607645"/>
    </source>
</evidence>
<feature type="chain" id="PRO_5035177606" evidence="1">
    <location>
        <begin position="27"/>
        <end position="146"/>
    </location>
</feature>
<evidence type="ECO:0000256" key="1">
    <source>
        <dbReference type="SAM" id="SignalP"/>
    </source>
</evidence>